<keyword evidence="5" id="KW-1185">Reference proteome</keyword>
<dbReference type="InterPro" id="IPR018720">
    <property type="entry name" value="DUF2249"/>
</dbReference>
<feature type="compositionally biased region" description="Low complexity" evidence="1">
    <location>
        <begin position="189"/>
        <end position="204"/>
    </location>
</feature>
<dbReference type="Proteomes" id="UP000295281">
    <property type="component" value="Unassembled WGS sequence"/>
</dbReference>
<protein>
    <submittedName>
        <fullName evidence="4">Uncharacterized protein (DUF2249 family)</fullName>
    </submittedName>
</protein>
<sequence length="280" mass="29870">MADRAALADTTDVSFDDRQQATIAAIRSHHEQMGRTVADHTLTIQDSIDRLLSPLARRDQLLDFATGEVLPHALAEEGTLYRTAEELPGLRLLVRAMRAEHTVLHDLVDRLEEARTQGEVAGAASALNALFQAHLAKENDVLLPALAEAGVDLDALLAGMHEILGAPEPGAGDRPGCGCGGCGCGGSDAPAADETATADPADPADPADGELDVRGLVPAQRHRQIFATFEALAAGTAFVLVNDHDPKPLYYQFAAEYPGRFVWEYLEAGPVVWRVRIGLS</sequence>
<dbReference type="Gene3D" id="1.20.120.520">
    <property type="entry name" value="nmb1532 protein domain like"/>
    <property type="match status" value="1"/>
</dbReference>
<evidence type="ECO:0000313" key="4">
    <source>
        <dbReference type="EMBL" id="TDQ53138.1"/>
    </source>
</evidence>
<gene>
    <name evidence="4" type="ORF">EV190_105260</name>
</gene>
<name>A0A4R6V9J7_9ACTN</name>
<dbReference type="RefSeq" id="WP_133741231.1">
    <property type="nucleotide sequence ID" value="NZ_SNYN01000005.1"/>
</dbReference>
<feature type="domain" description="DUF2249" evidence="3">
    <location>
        <begin position="210"/>
        <end position="277"/>
    </location>
</feature>
<evidence type="ECO:0000313" key="5">
    <source>
        <dbReference type="Proteomes" id="UP000295281"/>
    </source>
</evidence>
<feature type="domain" description="Hemerythrin-like" evidence="2">
    <location>
        <begin position="23"/>
        <end position="146"/>
    </location>
</feature>
<dbReference type="Pfam" id="PF01814">
    <property type="entry name" value="Hemerythrin"/>
    <property type="match status" value="1"/>
</dbReference>
<dbReference type="Pfam" id="PF10006">
    <property type="entry name" value="DUF2249"/>
    <property type="match status" value="1"/>
</dbReference>
<proteinExistence type="predicted"/>
<evidence type="ECO:0000256" key="1">
    <source>
        <dbReference type="SAM" id="MobiDB-lite"/>
    </source>
</evidence>
<dbReference type="AlphaFoldDB" id="A0A4R6V9J7"/>
<evidence type="ECO:0000259" key="2">
    <source>
        <dbReference type="Pfam" id="PF01814"/>
    </source>
</evidence>
<reference evidence="4 5" key="1">
    <citation type="submission" date="2019-03" db="EMBL/GenBank/DDBJ databases">
        <title>Genomic Encyclopedia of Type Strains, Phase IV (KMG-IV): sequencing the most valuable type-strain genomes for metagenomic binning, comparative biology and taxonomic classification.</title>
        <authorList>
            <person name="Goeker M."/>
        </authorList>
    </citation>
    <scope>NUCLEOTIDE SEQUENCE [LARGE SCALE GENOMIC DNA]</scope>
    <source>
        <strain evidence="4 5">DSM 46770</strain>
    </source>
</reference>
<comment type="caution">
    <text evidence="4">The sequence shown here is derived from an EMBL/GenBank/DDBJ whole genome shotgun (WGS) entry which is preliminary data.</text>
</comment>
<dbReference type="InterPro" id="IPR012312">
    <property type="entry name" value="Hemerythrin-like"/>
</dbReference>
<feature type="region of interest" description="Disordered" evidence="1">
    <location>
        <begin position="189"/>
        <end position="208"/>
    </location>
</feature>
<evidence type="ECO:0000259" key="3">
    <source>
        <dbReference type="Pfam" id="PF10006"/>
    </source>
</evidence>
<dbReference type="OrthoDB" id="8451629at2"/>
<dbReference type="EMBL" id="SNYN01000005">
    <property type="protein sequence ID" value="TDQ53138.1"/>
    <property type="molecule type" value="Genomic_DNA"/>
</dbReference>
<accession>A0A4R6V9J7</accession>
<organism evidence="4 5">
    <name type="scientific">Actinorugispora endophytica</name>
    <dbReference type="NCBI Taxonomy" id="1605990"/>
    <lineage>
        <taxon>Bacteria</taxon>
        <taxon>Bacillati</taxon>
        <taxon>Actinomycetota</taxon>
        <taxon>Actinomycetes</taxon>
        <taxon>Streptosporangiales</taxon>
        <taxon>Nocardiopsidaceae</taxon>
        <taxon>Actinorugispora</taxon>
    </lineage>
</organism>